<dbReference type="InterPro" id="IPR012337">
    <property type="entry name" value="RNaseH-like_sf"/>
</dbReference>
<proteinExistence type="predicted"/>
<dbReference type="EMBL" id="BGPR01004830">
    <property type="protein sequence ID" value="GBN03808.1"/>
    <property type="molecule type" value="Genomic_DNA"/>
</dbReference>
<dbReference type="InterPro" id="IPR025398">
    <property type="entry name" value="DUF4371"/>
</dbReference>
<dbReference type="InterPro" id="IPR006580">
    <property type="entry name" value="Znf_TTF"/>
</dbReference>
<dbReference type="PANTHER" id="PTHR45749">
    <property type="match status" value="1"/>
</dbReference>
<dbReference type="Pfam" id="PF14291">
    <property type="entry name" value="DUF4371"/>
    <property type="match status" value="1"/>
</dbReference>
<reference evidence="2 3" key="1">
    <citation type="journal article" date="2019" name="Sci. Rep.">
        <title>Orb-weaving spider Araneus ventricosus genome elucidates the spidroin gene catalogue.</title>
        <authorList>
            <person name="Kono N."/>
            <person name="Nakamura H."/>
            <person name="Ohtoshi R."/>
            <person name="Moran D.A.P."/>
            <person name="Shinohara A."/>
            <person name="Yoshida Y."/>
            <person name="Fujiwara M."/>
            <person name="Mori M."/>
            <person name="Tomita M."/>
            <person name="Arakawa K."/>
        </authorList>
    </citation>
    <scope>NUCLEOTIDE SEQUENCE [LARGE SCALE GENOMIC DNA]</scope>
</reference>
<dbReference type="PANTHER" id="PTHR45749:SF35">
    <property type="entry name" value="AC-LIKE TRANSPOSASE-RELATED"/>
    <property type="match status" value="1"/>
</dbReference>
<feature type="domain" description="TTF-type" evidence="1">
    <location>
        <begin position="19"/>
        <end position="105"/>
    </location>
</feature>
<organism evidence="2 3">
    <name type="scientific">Araneus ventricosus</name>
    <name type="common">Orbweaver spider</name>
    <name type="synonym">Epeira ventricosa</name>
    <dbReference type="NCBI Taxonomy" id="182803"/>
    <lineage>
        <taxon>Eukaryota</taxon>
        <taxon>Metazoa</taxon>
        <taxon>Ecdysozoa</taxon>
        <taxon>Arthropoda</taxon>
        <taxon>Chelicerata</taxon>
        <taxon>Arachnida</taxon>
        <taxon>Araneae</taxon>
        <taxon>Araneomorphae</taxon>
        <taxon>Entelegynae</taxon>
        <taxon>Araneoidea</taxon>
        <taxon>Araneidae</taxon>
        <taxon>Araneus</taxon>
    </lineage>
</organism>
<dbReference type="Proteomes" id="UP000499080">
    <property type="component" value="Unassembled WGS sequence"/>
</dbReference>
<sequence>MYKFDFAIDTNGRNFTSSNYTRYLSNGEKIHRNWLVYSIAKDSVFCFYCKNFATATSTSLAKDGYRDWRHIVQTLKNHKTTKKYENQKSWIELSIRLKISQIIDSTSQRFWNAETQHWNAVFQRLVSIVKLLDENCLAFIDSNENLYEHDNGIFLKLVQLLAEFHPVMEENVRSSLNKQYKLTTYLSKTIQNEVIHLIAHNVKSYILDEVKKSKYYSIILDSIPDLSKTEQMTFFERYVLIDKGDINIHEHFLGFLSVERSTSQQLFDFLLRELDNPGLPLASMRGQGYDNGANMKGEQAGVQAKIRNLNPRAFLISCDSHSLNLVVNDMAKSSLEGANFFHIVQKLYSFFSSSTFRWAIFLKQVEQLTLKPFSDTRWESRIDAIMLLRYQIGQVYDALLSIYVNKDIDSSIRDEVSGLVKQIQPFRFLCSVVIWYEVLNHISRISELMQVENYDIALAIKLLESSNLFFY</sequence>
<dbReference type="SMART" id="SM00597">
    <property type="entry name" value="ZnF_TTF"/>
    <property type="match status" value="1"/>
</dbReference>
<evidence type="ECO:0000259" key="1">
    <source>
        <dbReference type="SMART" id="SM00597"/>
    </source>
</evidence>
<gene>
    <name evidence="2" type="primary">ZMYM1_64</name>
    <name evidence="2" type="ORF">AVEN_203393_1</name>
</gene>
<dbReference type="OrthoDB" id="6759200at2759"/>
<dbReference type="SUPFAM" id="SSF53098">
    <property type="entry name" value="Ribonuclease H-like"/>
    <property type="match status" value="1"/>
</dbReference>
<name>A0A4Y2KNG4_ARAVE</name>
<evidence type="ECO:0000313" key="3">
    <source>
        <dbReference type="Proteomes" id="UP000499080"/>
    </source>
</evidence>
<evidence type="ECO:0000313" key="2">
    <source>
        <dbReference type="EMBL" id="GBN03808.1"/>
    </source>
</evidence>
<accession>A0A4Y2KNG4</accession>
<dbReference type="AlphaFoldDB" id="A0A4Y2KNG4"/>
<keyword evidence="3" id="KW-1185">Reference proteome</keyword>
<comment type="caution">
    <text evidence="2">The sequence shown here is derived from an EMBL/GenBank/DDBJ whole genome shotgun (WGS) entry which is preliminary data.</text>
</comment>
<protein>
    <submittedName>
        <fullName evidence="2">Zinc finger MYM-type protein 1</fullName>
    </submittedName>
</protein>